<keyword evidence="1" id="KW-0812">Transmembrane</keyword>
<evidence type="ECO:0000313" key="3">
    <source>
        <dbReference type="Proteomes" id="UP001147760"/>
    </source>
</evidence>
<gene>
    <name evidence="2" type="ORF">N7530_000783</name>
</gene>
<protein>
    <submittedName>
        <fullName evidence="2">Uncharacterized protein</fullName>
    </submittedName>
</protein>
<dbReference type="AlphaFoldDB" id="A0A9W9X8M2"/>
<dbReference type="OrthoDB" id="10577889at2759"/>
<proteinExistence type="predicted"/>
<organism evidence="2 3">
    <name type="scientific">Penicillium desertorum</name>
    <dbReference type="NCBI Taxonomy" id="1303715"/>
    <lineage>
        <taxon>Eukaryota</taxon>
        <taxon>Fungi</taxon>
        <taxon>Dikarya</taxon>
        <taxon>Ascomycota</taxon>
        <taxon>Pezizomycotina</taxon>
        <taxon>Eurotiomycetes</taxon>
        <taxon>Eurotiomycetidae</taxon>
        <taxon>Eurotiales</taxon>
        <taxon>Aspergillaceae</taxon>
        <taxon>Penicillium</taxon>
    </lineage>
</organism>
<dbReference type="Proteomes" id="UP001147760">
    <property type="component" value="Unassembled WGS sequence"/>
</dbReference>
<name>A0A9W9X8M2_9EURO</name>
<accession>A0A9W9X8M2</accession>
<comment type="caution">
    <text evidence="2">The sequence shown here is derived from an EMBL/GenBank/DDBJ whole genome shotgun (WGS) entry which is preliminary data.</text>
</comment>
<sequence length="231" mass="25971">MTLVGDVHAGHIVSGLALKPDQLRLLRRIDDRHLRNGSGLLVWPTTFLVSNPVAFLVVWTDVSMKLETRLVEGVKRWKKRRAKGEVTVRYDQGHNGKILGIDEAKRKLRYKEPSSISIQEAYEEQLQEVCFNGHFLFVSQDRHELFVTFIHFDHSYNDYLQGRAGVENNPFMTPLLGRKHATKLGQIAIKNDAAIKKDAAQFTLGAIIAPPTRLSICPDALSASIDATTKT</sequence>
<evidence type="ECO:0000313" key="2">
    <source>
        <dbReference type="EMBL" id="KAJ5486483.1"/>
    </source>
</evidence>
<keyword evidence="1" id="KW-0472">Membrane</keyword>
<dbReference type="EMBL" id="JAPWDO010000001">
    <property type="protein sequence ID" value="KAJ5486483.1"/>
    <property type="molecule type" value="Genomic_DNA"/>
</dbReference>
<reference evidence="2" key="2">
    <citation type="journal article" date="2023" name="IMA Fungus">
        <title>Comparative genomic study of the Penicillium genus elucidates a diverse pangenome and 15 lateral gene transfer events.</title>
        <authorList>
            <person name="Petersen C."/>
            <person name="Sorensen T."/>
            <person name="Nielsen M.R."/>
            <person name="Sondergaard T.E."/>
            <person name="Sorensen J.L."/>
            <person name="Fitzpatrick D.A."/>
            <person name="Frisvad J.C."/>
            <person name="Nielsen K.L."/>
        </authorList>
    </citation>
    <scope>NUCLEOTIDE SEQUENCE</scope>
    <source>
        <strain evidence="2">IBT 17660</strain>
    </source>
</reference>
<reference evidence="2" key="1">
    <citation type="submission" date="2022-12" db="EMBL/GenBank/DDBJ databases">
        <authorList>
            <person name="Petersen C."/>
        </authorList>
    </citation>
    <scope>NUCLEOTIDE SEQUENCE</scope>
    <source>
        <strain evidence="2">IBT 17660</strain>
    </source>
</reference>
<keyword evidence="3" id="KW-1185">Reference proteome</keyword>
<keyword evidence="1" id="KW-1133">Transmembrane helix</keyword>
<evidence type="ECO:0000256" key="1">
    <source>
        <dbReference type="SAM" id="Phobius"/>
    </source>
</evidence>
<feature type="transmembrane region" description="Helical" evidence="1">
    <location>
        <begin position="40"/>
        <end position="59"/>
    </location>
</feature>